<proteinExistence type="predicted"/>
<accession>A0A7S0NCL2</accession>
<evidence type="ECO:0000313" key="1">
    <source>
        <dbReference type="EMBL" id="CAD8505734.1"/>
    </source>
</evidence>
<sequence>MAEGTMFCTGHTSMTINELVSYTALIRTEFLDEYKMAHGMFVKKGPGRAKMHDWAAARRDPIPLPISGCAASKVFPGGRPPRFGPGQYSSSSMVGGWWNDELFKELTRTRGTPLPVLPAVGQGLSTSSQVGSFWHDKHMYGPDLNNQALRSRNGIMRLIPIELQSQFALEDLPTADRML</sequence>
<organism evidence="1">
    <name type="scientific">Phaeocystis antarctica</name>
    <dbReference type="NCBI Taxonomy" id="33657"/>
    <lineage>
        <taxon>Eukaryota</taxon>
        <taxon>Haptista</taxon>
        <taxon>Haptophyta</taxon>
        <taxon>Prymnesiophyceae</taxon>
        <taxon>Phaeocystales</taxon>
        <taxon>Phaeocystaceae</taxon>
        <taxon>Phaeocystis</taxon>
    </lineage>
</organism>
<gene>
    <name evidence="1" type="ORF">PANT1444_LOCUS18190</name>
</gene>
<name>A0A7S0NCL2_9EUKA</name>
<reference evidence="1" key="1">
    <citation type="submission" date="2021-01" db="EMBL/GenBank/DDBJ databases">
        <authorList>
            <person name="Corre E."/>
            <person name="Pelletier E."/>
            <person name="Niang G."/>
            <person name="Scheremetjew M."/>
            <person name="Finn R."/>
            <person name="Kale V."/>
            <person name="Holt S."/>
            <person name="Cochrane G."/>
            <person name="Meng A."/>
            <person name="Brown T."/>
            <person name="Cohen L."/>
        </authorList>
    </citation>
    <scope>NUCLEOTIDE SEQUENCE</scope>
    <source>
        <strain evidence="1">CCMP1374</strain>
    </source>
</reference>
<dbReference type="EMBL" id="HBEP01032212">
    <property type="protein sequence ID" value="CAD8505734.1"/>
    <property type="molecule type" value="Transcribed_RNA"/>
</dbReference>
<dbReference type="AlphaFoldDB" id="A0A7S0NCL2"/>
<protein>
    <submittedName>
        <fullName evidence="1">Uncharacterized protein</fullName>
    </submittedName>
</protein>